<protein>
    <recommendedName>
        <fullName evidence="2">N-acetyltransferase domain-containing protein</fullName>
    </recommendedName>
</protein>
<dbReference type="Proteomes" id="UP000218165">
    <property type="component" value="Chromosome"/>
</dbReference>
<evidence type="ECO:0000256" key="1">
    <source>
        <dbReference type="SAM" id="MobiDB-lite"/>
    </source>
</evidence>
<evidence type="ECO:0000313" key="3">
    <source>
        <dbReference type="EMBL" id="ATG50366.1"/>
    </source>
</evidence>
<sequence length="249" mass="25679">MHDGAVIPSPDGDRRAVLLPGPDQLELCTPRLRLRPVAEHELEELLVLHADPRAFAEDLTEPLTDRAQMRWVLGRWRESWVEHGVGYLSVRAHRPSGSSANDGFPTAAGPSEAALPGAATPGERAPLPEGLLGVVGLTPLGAEHPTVLSAYWRLSPAATGRGVASEAMRAVLTHPQLGGRTGGSSGRTGGSGGGDGDRGDGGAEIIAVTAADNRPSRALASRLGFVPAPPERPVPGGRAGDVLLVLAGS</sequence>
<dbReference type="InterPro" id="IPR000182">
    <property type="entry name" value="GNAT_dom"/>
</dbReference>
<dbReference type="InterPro" id="IPR016181">
    <property type="entry name" value="Acyl_CoA_acyltransferase"/>
</dbReference>
<accession>A0A291GJY9</accession>
<evidence type="ECO:0000313" key="4">
    <source>
        <dbReference type="Proteomes" id="UP000218165"/>
    </source>
</evidence>
<gene>
    <name evidence="3" type="ORF">CFK38_01630</name>
</gene>
<organism evidence="3 4">
    <name type="scientific">Brachybacterium vulturis</name>
    <dbReference type="NCBI Taxonomy" id="2017484"/>
    <lineage>
        <taxon>Bacteria</taxon>
        <taxon>Bacillati</taxon>
        <taxon>Actinomycetota</taxon>
        <taxon>Actinomycetes</taxon>
        <taxon>Micrococcales</taxon>
        <taxon>Dermabacteraceae</taxon>
        <taxon>Brachybacterium</taxon>
    </lineage>
</organism>
<dbReference type="GO" id="GO:0016747">
    <property type="term" value="F:acyltransferase activity, transferring groups other than amino-acyl groups"/>
    <property type="evidence" value="ECO:0007669"/>
    <property type="project" value="InterPro"/>
</dbReference>
<evidence type="ECO:0000259" key="2">
    <source>
        <dbReference type="Pfam" id="PF13302"/>
    </source>
</evidence>
<dbReference type="RefSeq" id="WP_096801506.1">
    <property type="nucleotide sequence ID" value="NZ_CP023563.1"/>
</dbReference>
<dbReference type="Gene3D" id="3.40.630.30">
    <property type="match status" value="1"/>
</dbReference>
<feature type="domain" description="N-acetyltransferase" evidence="2">
    <location>
        <begin position="31"/>
        <end position="226"/>
    </location>
</feature>
<feature type="region of interest" description="Disordered" evidence="1">
    <location>
        <begin position="174"/>
        <end position="202"/>
    </location>
</feature>
<dbReference type="AlphaFoldDB" id="A0A291GJY9"/>
<dbReference type="PANTHER" id="PTHR43792">
    <property type="entry name" value="GNAT FAMILY, PUTATIVE (AFU_ORTHOLOGUE AFUA_3G00765)-RELATED-RELATED"/>
    <property type="match status" value="1"/>
</dbReference>
<feature type="compositionally biased region" description="Gly residues" evidence="1">
    <location>
        <begin position="179"/>
        <end position="194"/>
    </location>
</feature>
<dbReference type="KEGG" id="brz:CFK38_01630"/>
<feature type="region of interest" description="Disordered" evidence="1">
    <location>
        <begin position="95"/>
        <end position="120"/>
    </location>
</feature>
<proteinExistence type="predicted"/>
<dbReference type="SUPFAM" id="SSF55729">
    <property type="entry name" value="Acyl-CoA N-acyltransferases (Nat)"/>
    <property type="match status" value="1"/>
</dbReference>
<name>A0A291GJY9_9MICO</name>
<dbReference type="InterPro" id="IPR051531">
    <property type="entry name" value="N-acetyltransferase"/>
</dbReference>
<reference evidence="4" key="1">
    <citation type="submission" date="2017-09" db="EMBL/GenBank/DDBJ databases">
        <title>Brachybacterium sp. VM2412.</title>
        <authorList>
            <person name="Tak E.J."/>
            <person name="Bae J.-W."/>
        </authorList>
    </citation>
    <scope>NUCLEOTIDE SEQUENCE [LARGE SCALE GENOMIC DNA]</scope>
    <source>
        <strain evidence="4">VM2412</strain>
    </source>
</reference>
<dbReference type="EMBL" id="CP023563">
    <property type="protein sequence ID" value="ATG50366.1"/>
    <property type="molecule type" value="Genomic_DNA"/>
</dbReference>
<dbReference type="Pfam" id="PF13302">
    <property type="entry name" value="Acetyltransf_3"/>
    <property type="match status" value="1"/>
</dbReference>
<dbReference type="OrthoDB" id="3533156at2"/>
<keyword evidence="4" id="KW-1185">Reference proteome</keyword>
<dbReference type="PANTHER" id="PTHR43792:SF1">
    <property type="entry name" value="N-ACETYLTRANSFERASE DOMAIN-CONTAINING PROTEIN"/>
    <property type="match status" value="1"/>
</dbReference>